<feature type="transmembrane region" description="Helical" evidence="2">
    <location>
        <begin position="44"/>
        <end position="64"/>
    </location>
</feature>
<protein>
    <recommendedName>
        <fullName evidence="3">DUF4408 domain-containing protein</fullName>
    </recommendedName>
</protein>
<evidence type="ECO:0000259" key="3">
    <source>
        <dbReference type="Pfam" id="PF14364"/>
    </source>
</evidence>
<dbReference type="STRING" id="56857.A0A200R411"/>
<feature type="transmembrane region" description="Helical" evidence="2">
    <location>
        <begin position="21"/>
        <end position="38"/>
    </location>
</feature>
<dbReference type="PANTHER" id="PTHR35762">
    <property type="entry name" value="TRANSMEMBRANE PROTEIN"/>
    <property type="match status" value="1"/>
</dbReference>
<dbReference type="InParanoid" id="A0A200R411"/>
<evidence type="ECO:0000256" key="2">
    <source>
        <dbReference type="SAM" id="Phobius"/>
    </source>
</evidence>
<feature type="domain" description="DUF4408" evidence="3">
    <location>
        <begin position="24"/>
        <end position="68"/>
    </location>
</feature>
<organism evidence="4 5">
    <name type="scientific">Macleaya cordata</name>
    <name type="common">Five-seeded plume-poppy</name>
    <name type="synonym">Bocconia cordata</name>
    <dbReference type="NCBI Taxonomy" id="56857"/>
    <lineage>
        <taxon>Eukaryota</taxon>
        <taxon>Viridiplantae</taxon>
        <taxon>Streptophyta</taxon>
        <taxon>Embryophyta</taxon>
        <taxon>Tracheophyta</taxon>
        <taxon>Spermatophyta</taxon>
        <taxon>Magnoliopsida</taxon>
        <taxon>Ranunculales</taxon>
        <taxon>Papaveraceae</taxon>
        <taxon>Papaveroideae</taxon>
        <taxon>Macleaya</taxon>
    </lineage>
</organism>
<dbReference type="PANTHER" id="PTHR35762:SF2">
    <property type="entry name" value="TRANSMEMBRANE PROTEIN"/>
    <property type="match status" value="1"/>
</dbReference>
<comment type="caution">
    <text evidence="4">The sequence shown here is derived from an EMBL/GenBank/DDBJ whole genome shotgun (WGS) entry which is preliminary data.</text>
</comment>
<sequence>MDPIKIQKIQAMNKYQKNHPIWFPSLWSSINAFLFVSLPNIKALVFTPKCLFIICNIIVVFLIGESKLVGSKSSPDTELYEEYIRSSKTYQRVSTPQVMKKEKEMKLEVSLIEESVKRVAEEEVKEEEKEVLLVDAEHEQEQEEVEEEEEEENGLPAEELNKRVEDFIARMKKQRRLEAGLLVSSASGY</sequence>
<dbReference type="OrthoDB" id="781735at2759"/>
<name>A0A200R411_MACCD</name>
<dbReference type="OMA" id="IRAMNKY"/>
<dbReference type="AlphaFoldDB" id="A0A200R411"/>
<accession>A0A200R411</accession>
<feature type="compositionally biased region" description="Acidic residues" evidence="1">
    <location>
        <begin position="140"/>
        <end position="153"/>
    </location>
</feature>
<reference evidence="4 5" key="1">
    <citation type="journal article" date="2017" name="Mol. Plant">
        <title>The Genome of Medicinal Plant Macleaya cordata Provides New Insights into Benzylisoquinoline Alkaloids Metabolism.</title>
        <authorList>
            <person name="Liu X."/>
            <person name="Liu Y."/>
            <person name="Huang P."/>
            <person name="Ma Y."/>
            <person name="Qing Z."/>
            <person name="Tang Q."/>
            <person name="Cao H."/>
            <person name="Cheng P."/>
            <person name="Zheng Y."/>
            <person name="Yuan Z."/>
            <person name="Zhou Y."/>
            <person name="Liu J."/>
            <person name="Tang Z."/>
            <person name="Zhuo Y."/>
            <person name="Zhang Y."/>
            <person name="Yu L."/>
            <person name="Huang J."/>
            <person name="Yang P."/>
            <person name="Peng Q."/>
            <person name="Zhang J."/>
            <person name="Jiang W."/>
            <person name="Zhang Z."/>
            <person name="Lin K."/>
            <person name="Ro D.K."/>
            <person name="Chen X."/>
            <person name="Xiong X."/>
            <person name="Shang Y."/>
            <person name="Huang S."/>
            <person name="Zeng J."/>
        </authorList>
    </citation>
    <scope>NUCLEOTIDE SEQUENCE [LARGE SCALE GENOMIC DNA]</scope>
    <source>
        <strain evidence="5">cv. BLH2017</strain>
        <tissue evidence="4">Root</tissue>
    </source>
</reference>
<dbReference type="Proteomes" id="UP000195402">
    <property type="component" value="Unassembled WGS sequence"/>
</dbReference>
<gene>
    <name evidence="4" type="ORF">BVC80_1837g280</name>
</gene>
<dbReference type="InterPro" id="IPR025520">
    <property type="entry name" value="DUF4408"/>
</dbReference>
<keyword evidence="2" id="KW-1133">Transmembrane helix</keyword>
<keyword evidence="2" id="KW-0472">Membrane</keyword>
<keyword evidence="2" id="KW-0812">Transmembrane</keyword>
<dbReference type="Pfam" id="PF14364">
    <property type="entry name" value="DUF4408"/>
    <property type="match status" value="1"/>
</dbReference>
<keyword evidence="5" id="KW-1185">Reference proteome</keyword>
<feature type="region of interest" description="Disordered" evidence="1">
    <location>
        <begin position="135"/>
        <end position="159"/>
    </location>
</feature>
<evidence type="ECO:0000256" key="1">
    <source>
        <dbReference type="SAM" id="MobiDB-lite"/>
    </source>
</evidence>
<proteinExistence type="predicted"/>
<evidence type="ECO:0000313" key="5">
    <source>
        <dbReference type="Proteomes" id="UP000195402"/>
    </source>
</evidence>
<dbReference type="EMBL" id="MVGT01000438">
    <property type="protein sequence ID" value="OVA17459.1"/>
    <property type="molecule type" value="Genomic_DNA"/>
</dbReference>
<evidence type="ECO:0000313" key="4">
    <source>
        <dbReference type="EMBL" id="OVA17459.1"/>
    </source>
</evidence>